<dbReference type="AlphaFoldDB" id="A0A7X2IYC3"/>
<proteinExistence type="predicted"/>
<evidence type="ECO:0000313" key="2">
    <source>
        <dbReference type="Proteomes" id="UP000448867"/>
    </source>
</evidence>
<reference evidence="1 2" key="1">
    <citation type="submission" date="2019-11" db="EMBL/GenBank/DDBJ databases">
        <title>Bacillus lacus genome.</title>
        <authorList>
            <person name="Allen C.J."/>
            <person name="Newman J.D."/>
        </authorList>
    </citation>
    <scope>NUCLEOTIDE SEQUENCE [LARGE SCALE GENOMIC DNA]</scope>
    <source>
        <strain evidence="1 2">KCTC 33946</strain>
    </source>
</reference>
<dbReference type="EMBL" id="WKKI01000010">
    <property type="protein sequence ID" value="MRX72061.1"/>
    <property type="molecule type" value="Genomic_DNA"/>
</dbReference>
<sequence>MMAQIRLLGKREEVNKIIQSFEQDFTITSTSREVCNLKDREEGQKHEKVFLEVELKKD</sequence>
<name>A0A7X2IYC3_9BACI</name>
<keyword evidence="2" id="KW-1185">Reference proteome</keyword>
<dbReference type="RefSeq" id="WP_154307195.1">
    <property type="nucleotide sequence ID" value="NZ_WKKI01000010.1"/>
</dbReference>
<gene>
    <name evidence="1" type="ORF">GJU40_07730</name>
</gene>
<dbReference type="InterPro" id="IPR025088">
    <property type="entry name" value="DUF3970"/>
</dbReference>
<evidence type="ECO:0000313" key="1">
    <source>
        <dbReference type="EMBL" id="MRX72061.1"/>
    </source>
</evidence>
<protein>
    <submittedName>
        <fullName evidence="1">DUF3970 domain-containing protein</fullName>
    </submittedName>
</protein>
<comment type="caution">
    <text evidence="1">The sequence shown here is derived from an EMBL/GenBank/DDBJ whole genome shotgun (WGS) entry which is preliminary data.</text>
</comment>
<organism evidence="1 2">
    <name type="scientific">Metabacillus lacus</name>
    <dbReference type="NCBI Taxonomy" id="1983721"/>
    <lineage>
        <taxon>Bacteria</taxon>
        <taxon>Bacillati</taxon>
        <taxon>Bacillota</taxon>
        <taxon>Bacilli</taxon>
        <taxon>Bacillales</taxon>
        <taxon>Bacillaceae</taxon>
        <taxon>Metabacillus</taxon>
    </lineage>
</organism>
<dbReference type="Proteomes" id="UP000448867">
    <property type="component" value="Unassembled WGS sequence"/>
</dbReference>
<dbReference type="OrthoDB" id="2889230at2"/>
<accession>A0A7X2IYC3</accession>
<dbReference type="Pfam" id="PF13113">
    <property type="entry name" value="DUF3970"/>
    <property type="match status" value="1"/>
</dbReference>